<organism evidence="2 3">
    <name type="scientific">Bacillus spongiae</name>
    <dbReference type="NCBI Taxonomy" id="2683610"/>
    <lineage>
        <taxon>Bacteria</taxon>
        <taxon>Bacillati</taxon>
        <taxon>Bacillota</taxon>
        <taxon>Bacilli</taxon>
        <taxon>Bacillales</taxon>
        <taxon>Bacillaceae</taxon>
        <taxon>Bacillus</taxon>
    </lineage>
</organism>
<feature type="transmembrane region" description="Helical" evidence="1">
    <location>
        <begin position="36"/>
        <end position="54"/>
    </location>
</feature>
<keyword evidence="1" id="KW-0472">Membrane</keyword>
<accession>A0ABU8HIJ1</accession>
<reference evidence="2 3" key="1">
    <citation type="journal article" date="2018" name="J. Microbiol.">
        <title>Bacillus spongiae sp. nov., isolated from sponge of Jeju Island.</title>
        <authorList>
            <person name="Lee G.E."/>
            <person name="Im W.T."/>
            <person name="Park J.S."/>
        </authorList>
    </citation>
    <scope>NUCLEOTIDE SEQUENCE [LARGE SCALE GENOMIC DNA]</scope>
    <source>
        <strain evidence="2 3">135PIL107-10</strain>
    </source>
</reference>
<evidence type="ECO:0000313" key="3">
    <source>
        <dbReference type="Proteomes" id="UP001312865"/>
    </source>
</evidence>
<keyword evidence="1" id="KW-0812">Transmembrane</keyword>
<evidence type="ECO:0000313" key="2">
    <source>
        <dbReference type="EMBL" id="MEI5908953.1"/>
    </source>
</evidence>
<comment type="caution">
    <text evidence="2">The sequence shown here is derived from an EMBL/GenBank/DDBJ whole genome shotgun (WGS) entry which is preliminary data.</text>
</comment>
<dbReference type="InterPro" id="IPR020258">
    <property type="entry name" value="Uncharacterised_YbeF"/>
</dbReference>
<name>A0ABU8HIJ1_9BACI</name>
<gene>
    <name evidence="2" type="ORF">WAK64_18045</name>
</gene>
<evidence type="ECO:0000256" key="1">
    <source>
        <dbReference type="SAM" id="Phobius"/>
    </source>
</evidence>
<keyword evidence="1" id="KW-1133">Transmembrane helix</keyword>
<evidence type="ECO:0008006" key="4">
    <source>
        <dbReference type="Google" id="ProtNLM"/>
    </source>
</evidence>
<keyword evidence="3" id="KW-1185">Reference proteome</keyword>
<feature type="transmembrane region" description="Helical" evidence="1">
    <location>
        <begin position="66"/>
        <end position="85"/>
    </location>
</feature>
<dbReference type="Pfam" id="PF10852">
    <property type="entry name" value="DUF2651"/>
    <property type="match status" value="1"/>
</dbReference>
<protein>
    <recommendedName>
        <fullName evidence="4">L-lactate permease</fullName>
    </recommendedName>
</protein>
<dbReference type="Proteomes" id="UP001312865">
    <property type="component" value="Unassembled WGS sequence"/>
</dbReference>
<sequence>MGYIESIDPFLMQLFIVPLIVIGLGLLASIIVKKALVAPLITLLLNLLYETWYMKHFFSEINYTSWNIIFPVISFGISWAALSSLKQQNKQN</sequence>
<proteinExistence type="predicted"/>
<feature type="transmembrane region" description="Helical" evidence="1">
    <location>
        <begin position="12"/>
        <end position="31"/>
    </location>
</feature>
<dbReference type="RefSeq" id="WP_336588402.1">
    <property type="nucleotide sequence ID" value="NZ_JBBAXC010000018.1"/>
</dbReference>
<dbReference type="EMBL" id="JBBAXC010000018">
    <property type="protein sequence ID" value="MEI5908953.1"/>
    <property type="molecule type" value="Genomic_DNA"/>
</dbReference>